<evidence type="ECO:0000256" key="1">
    <source>
        <dbReference type="SAM" id="Phobius"/>
    </source>
</evidence>
<dbReference type="Proteomes" id="UP000093053">
    <property type="component" value="Chromosome"/>
</dbReference>
<keyword evidence="3" id="KW-1185">Reference proteome</keyword>
<gene>
    <name evidence="2" type="ORF">BBK82_37455</name>
</gene>
<name>A0A1B2HSX2_9PSEU</name>
<protein>
    <submittedName>
        <fullName evidence="2">Uncharacterized protein</fullName>
    </submittedName>
</protein>
<organism evidence="2 3">
    <name type="scientific">Lentzea guizhouensis</name>
    <dbReference type="NCBI Taxonomy" id="1586287"/>
    <lineage>
        <taxon>Bacteria</taxon>
        <taxon>Bacillati</taxon>
        <taxon>Actinomycetota</taxon>
        <taxon>Actinomycetes</taxon>
        <taxon>Pseudonocardiales</taxon>
        <taxon>Pseudonocardiaceae</taxon>
        <taxon>Lentzea</taxon>
    </lineage>
</organism>
<dbReference type="OrthoDB" id="4871889at2"/>
<keyword evidence="1" id="KW-0812">Transmembrane</keyword>
<evidence type="ECO:0000313" key="3">
    <source>
        <dbReference type="Proteomes" id="UP000093053"/>
    </source>
</evidence>
<dbReference type="KEGG" id="led:BBK82_37455"/>
<dbReference type="AlphaFoldDB" id="A0A1B2HSX2"/>
<dbReference type="RefSeq" id="WP_065919166.1">
    <property type="nucleotide sequence ID" value="NZ_CP016793.1"/>
</dbReference>
<keyword evidence="1" id="KW-0472">Membrane</keyword>
<reference evidence="2 3" key="1">
    <citation type="submission" date="2016-07" db="EMBL/GenBank/DDBJ databases">
        <title>Complete genome sequence of the Lentzea guizhouensis DHS C013.</title>
        <authorList>
            <person name="Cao C."/>
        </authorList>
    </citation>
    <scope>NUCLEOTIDE SEQUENCE [LARGE SCALE GENOMIC DNA]</scope>
    <source>
        <strain evidence="2 3">DHS C013</strain>
    </source>
</reference>
<dbReference type="STRING" id="1586287.BBK82_37455"/>
<accession>A0A1B2HSX2</accession>
<dbReference type="EMBL" id="CP016793">
    <property type="protein sequence ID" value="ANZ40829.1"/>
    <property type="molecule type" value="Genomic_DNA"/>
</dbReference>
<keyword evidence="1" id="KW-1133">Transmembrane helix</keyword>
<evidence type="ECO:0000313" key="2">
    <source>
        <dbReference type="EMBL" id="ANZ40829.1"/>
    </source>
</evidence>
<proteinExistence type="predicted"/>
<sequence>MLWLFSQMFVLCLVSFTVGCLLTWFVLRRRTHTGSPKTLLALPAPRAAQEKQILRQPVVEVAEEPVVTVPAEQESLPVKGNSRTMVYHTPESPYYRRMKGDVTFETETEALKAGYRMWTTKARVRA</sequence>
<feature type="transmembrane region" description="Helical" evidence="1">
    <location>
        <begin position="6"/>
        <end position="27"/>
    </location>
</feature>